<sequence>MDEKQLLENLVKGGLLSEETSQKLQKEAALMGRRVEDLIYERHAAPEEGVAQIKSSLIKIPYRKINLESINKDILANISIDTARTYKVIPIEKTKDTLIVGMVYPDDSQAQEALRFVAKQQKINLGVYLITPGDFDLVFRRYSPYKDEVEAAVRSLRLTPGRGVSHGQKLIQLEAGVAVAEEAPIIKLVASTLKEAVNLMASDIHIEPQRSSLRIRFRINGNLQEMSQMPLELHQPIISRIKVMANLKLDENRVPQDGRFRSIVFGRDIDFRIATFPTPVGEKVAIRVLDPTVGLKDLDALGLRGKNAELVKEAIEKPYGLILISGPTGSGKTTTLYALLQMLNKESTNVVSLEDPVEYFIDGINQSQVRPEIGYDFASGLRQILRQDPDTIMVGEIRDMETAQLTIHAALTGHIVFSTIHTNNAVGVIPRLIDMKVDSFLIPSAVNLMMSQRLISLLCQKCKKKEPVPAKVAEIIRKELEKLPAPEKAKIKEKENYIYHSTGCQECNNRGVAGRMAIFELLKMTPELKAIINEGLTEARVEEEARRQGMVTLRQDGIFKALDGLIAIEEVLRETTE</sequence>
<dbReference type="InterPro" id="IPR007831">
    <property type="entry name" value="T2SS_GspE_N"/>
</dbReference>
<dbReference type="AlphaFoldDB" id="A0A1G1ZG32"/>
<dbReference type="EMBL" id="MHJG01000022">
    <property type="protein sequence ID" value="OGY63429.1"/>
    <property type="molecule type" value="Genomic_DNA"/>
</dbReference>
<dbReference type="Gene3D" id="3.30.450.90">
    <property type="match status" value="1"/>
</dbReference>
<evidence type="ECO:0000256" key="2">
    <source>
        <dbReference type="ARBA" id="ARBA00022741"/>
    </source>
</evidence>
<dbReference type="InterPro" id="IPR027417">
    <property type="entry name" value="P-loop_NTPase"/>
</dbReference>
<dbReference type="Pfam" id="PF05157">
    <property type="entry name" value="MshEN"/>
    <property type="match status" value="1"/>
</dbReference>
<dbReference type="GO" id="GO:0016887">
    <property type="term" value="F:ATP hydrolysis activity"/>
    <property type="evidence" value="ECO:0007669"/>
    <property type="project" value="TreeGrafter"/>
</dbReference>
<organism evidence="5 6">
    <name type="scientific">Candidatus Harrisonbacteria bacterium RIFCSPHIGHO2_02_FULL_42_16</name>
    <dbReference type="NCBI Taxonomy" id="1798404"/>
    <lineage>
        <taxon>Bacteria</taxon>
        <taxon>Candidatus Harrisoniibacteriota</taxon>
    </lineage>
</organism>
<dbReference type="SUPFAM" id="SSF52540">
    <property type="entry name" value="P-loop containing nucleoside triphosphate hydrolases"/>
    <property type="match status" value="1"/>
</dbReference>
<dbReference type="Proteomes" id="UP000177960">
    <property type="component" value="Unassembled WGS sequence"/>
</dbReference>
<comment type="similarity">
    <text evidence="1">Belongs to the GSP E family.</text>
</comment>
<dbReference type="SMART" id="SM00382">
    <property type="entry name" value="AAA"/>
    <property type="match status" value="1"/>
</dbReference>
<dbReference type="Gene3D" id="3.40.50.300">
    <property type="entry name" value="P-loop containing nucleotide triphosphate hydrolases"/>
    <property type="match status" value="1"/>
</dbReference>
<dbReference type="PANTHER" id="PTHR30258">
    <property type="entry name" value="TYPE II SECRETION SYSTEM PROTEIN GSPE-RELATED"/>
    <property type="match status" value="1"/>
</dbReference>
<evidence type="ECO:0000256" key="1">
    <source>
        <dbReference type="ARBA" id="ARBA00006611"/>
    </source>
</evidence>
<feature type="domain" description="Bacterial type II secretion system protein E" evidence="4">
    <location>
        <begin position="385"/>
        <end position="399"/>
    </location>
</feature>
<dbReference type="SUPFAM" id="SSF160246">
    <property type="entry name" value="EspE N-terminal domain-like"/>
    <property type="match status" value="1"/>
</dbReference>
<evidence type="ECO:0000259" key="4">
    <source>
        <dbReference type="PROSITE" id="PS00662"/>
    </source>
</evidence>
<dbReference type="PROSITE" id="PS00662">
    <property type="entry name" value="T2SP_E"/>
    <property type="match status" value="1"/>
</dbReference>
<dbReference type="Pfam" id="PF00437">
    <property type="entry name" value="T2SSE"/>
    <property type="match status" value="1"/>
</dbReference>
<gene>
    <name evidence="5" type="ORF">A3B92_01410</name>
</gene>
<dbReference type="PANTHER" id="PTHR30258:SF1">
    <property type="entry name" value="PROTEIN TRANSPORT PROTEIN HOFB HOMOLOG"/>
    <property type="match status" value="1"/>
</dbReference>
<dbReference type="InterPro" id="IPR001482">
    <property type="entry name" value="T2SS/T4SS_dom"/>
</dbReference>
<dbReference type="Gene3D" id="3.30.300.160">
    <property type="entry name" value="Type II secretion system, protein E, N-terminal domain"/>
    <property type="match status" value="1"/>
</dbReference>
<dbReference type="InterPro" id="IPR003593">
    <property type="entry name" value="AAA+_ATPase"/>
</dbReference>
<dbReference type="GO" id="GO:0005524">
    <property type="term" value="F:ATP binding"/>
    <property type="evidence" value="ECO:0007669"/>
    <property type="project" value="UniProtKB-KW"/>
</dbReference>
<comment type="caution">
    <text evidence="5">The sequence shown here is derived from an EMBL/GenBank/DDBJ whole genome shotgun (WGS) entry which is preliminary data.</text>
</comment>
<dbReference type="STRING" id="1798404.A3B92_01410"/>
<dbReference type="CDD" id="cd01129">
    <property type="entry name" value="PulE-GspE-like"/>
    <property type="match status" value="1"/>
</dbReference>
<protein>
    <recommendedName>
        <fullName evidence="4">Bacterial type II secretion system protein E domain-containing protein</fullName>
    </recommendedName>
</protein>
<evidence type="ECO:0000313" key="6">
    <source>
        <dbReference type="Proteomes" id="UP000177960"/>
    </source>
</evidence>
<proteinExistence type="inferred from homology"/>
<accession>A0A1G1ZG32</accession>
<reference evidence="5 6" key="1">
    <citation type="journal article" date="2016" name="Nat. Commun.">
        <title>Thousands of microbial genomes shed light on interconnected biogeochemical processes in an aquifer system.</title>
        <authorList>
            <person name="Anantharaman K."/>
            <person name="Brown C.T."/>
            <person name="Hug L.A."/>
            <person name="Sharon I."/>
            <person name="Castelle C.J."/>
            <person name="Probst A.J."/>
            <person name="Thomas B.C."/>
            <person name="Singh A."/>
            <person name="Wilkins M.J."/>
            <person name="Karaoz U."/>
            <person name="Brodie E.L."/>
            <person name="Williams K.H."/>
            <person name="Hubbard S.S."/>
            <person name="Banfield J.F."/>
        </authorList>
    </citation>
    <scope>NUCLEOTIDE SEQUENCE [LARGE SCALE GENOMIC DNA]</scope>
</reference>
<dbReference type="GO" id="GO:0005886">
    <property type="term" value="C:plasma membrane"/>
    <property type="evidence" value="ECO:0007669"/>
    <property type="project" value="TreeGrafter"/>
</dbReference>
<evidence type="ECO:0000256" key="3">
    <source>
        <dbReference type="ARBA" id="ARBA00022840"/>
    </source>
</evidence>
<keyword evidence="3" id="KW-0067">ATP-binding</keyword>
<evidence type="ECO:0000313" key="5">
    <source>
        <dbReference type="EMBL" id="OGY63429.1"/>
    </source>
</evidence>
<keyword evidence="2" id="KW-0547">Nucleotide-binding</keyword>
<name>A0A1G1ZG32_9BACT</name>
<dbReference type="InterPro" id="IPR037257">
    <property type="entry name" value="T2SS_E_N_sf"/>
</dbReference>